<evidence type="ECO:0000256" key="5">
    <source>
        <dbReference type="ARBA" id="ARBA00022723"/>
    </source>
</evidence>
<feature type="compositionally biased region" description="Acidic residues" evidence="8">
    <location>
        <begin position="109"/>
        <end position="131"/>
    </location>
</feature>
<feature type="region of interest" description="Disordered" evidence="8">
    <location>
        <begin position="58"/>
        <end position="133"/>
    </location>
</feature>
<dbReference type="PANTHER" id="PTHR22930">
    <property type="match status" value="1"/>
</dbReference>
<dbReference type="Proteomes" id="UP000815677">
    <property type="component" value="Unassembled WGS sequence"/>
</dbReference>
<feature type="domain" description="DDE Tnp4" evidence="9">
    <location>
        <begin position="305"/>
        <end position="461"/>
    </location>
</feature>
<keyword evidence="7" id="KW-0539">Nucleus</keyword>
<keyword evidence="6" id="KW-0378">Hydrolase</keyword>
<evidence type="ECO:0000256" key="8">
    <source>
        <dbReference type="SAM" id="MobiDB-lite"/>
    </source>
</evidence>
<evidence type="ECO:0000313" key="11">
    <source>
        <dbReference type="Proteomes" id="UP000815677"/>
    </source>
</evidence>
<feature type="compositionally biased region" description="Acidic residues" evidence="8">
    <location>
        <begin position="58"/>
        <end position="100"/>
    </location>
</feature>
<dbReference type="PANTHER" id="PTHR22930:SF85">
    <property type="entry name" value="GH03217P-RELATED"/>
    <property type="match status" value="1"/>
</dbReference>
<keyword evidence="5" id="KW-0479">Metal-binding</keyword>
<protein>
    <recommendedName>
        <fullName evidence="9">DDE Tnp4 domain-containing protein</fullName>
    </recommendedName>
</protein>
<reference evidence="10" key="1">
    <citation type="submission" date="2014-09" db="EMBL/GenBank/DDBJ databases">
        <title>Genome sequence of the luminous mushroom Mycena chlorophos for searching fungal bioluminescence genes.</title>
        <authorList>
            <person name="Tanaka Y."/>
            <person name="Kasuga D."/>
            <person name="Oba Y."/>
            <person name="Hase S."/>
            <person name="Sato K."/>
            <person name="Oba Y."/>
            <person name="Sakakibara Y."/>
        </authorList>
    </citation>
    <scope>NUCLEOTIDE SEQUENCE</scope>
</reference>
<dbReference type="Pfam" id="PF13359">
    <property type="entry name" value="DDE_Tnp_4"/>
    <property type="match status" value="1"/>
</dbReference>
<comment type="cofactor">
    <cofactor evidence="1">
        <name>a divalent metal cation</name>
        <dbReference type="ChEBI" id="CHEBI:60240"/>
    </cofactor>
</comment>
<dbReference type="InterPro" id="IPR027806">
    <property type="entry name" value="HARBI1_dom"/>
</dbReference>
<comment type="similarity">
    <text evidence="3">Belongs to the HARBI1 family.</text>
</comment>
<sequence>MPSAERRAAVTRRLLKSYLKWLRARRHLKQQRHRRLQRLRRAHPELVRLPILDTEDWEWDDGDLENNDTDSDGDDNEEEHAEDSLSDGMDDWDGDEEGGDESGQSVGGDESEDYEQGEPYDGDEDLSDLDNEVPGNHLRGVVLRHIDALYSRRYLAPRTRIQRISTKSLLHETLYLKKITRPDHFRERLRMSPLAFDWLVTALEADPIFWNESDAGQSSVEDQLAVTLYWFGHDGNAASMQSVADWAGIGKGTVGLWAKRVMTAVLRPEFLAQYVRYPTDEEKADAQDWVVKHSCPAFRGGWCFVDGTLVPLATRPFWYGESYFDRKSRYSLNIQIVSLPNLRIVDFSYGHTGSAHDATAWGGTRIAANHTEFLGEKEWIWADSAYPIRSWIVSPYKAPDRYLPDNDTFNKTVSKLRIRSEHAIGFLKGRFYSLKNLRIVIRDAKSHRFATYWVAACVSMHAFAMVAEADEKAEADSDDEDPFVEEVWIRKRVMVKKTRYGRVRRVDSVQVWSCSVGGRRKRV</sequence>
<organism evidence="10 11">
    <name type="scientific">Mycena chlorophos</name>
    <name type="common">Agaric fungus</name>
    <name type="synonym">Agaricus chlorophos</name>
    <dbReference type="NCBI Taxonomy" id="658473"/>
    <lineage>
        <taxon>Eukaryota</taxon>
        <taxon>Fungi</taxon>
        <taxon>Dikarya</taxon>
        <taxon>Basidiomycota</taxon>
        <taxon>Agaricomycotina</taxon>
        <taxon>Agaricomycetes</taxon>
        <taxon>Agaricomycetidae</taxon>
        <taxon>Agaricales</taxon>
        <taxon>Marasmiineae</taxon>
        <taxon>Mycenaceae</taxon>
        <taxon>Mycena</taxon>
    </lineage>
</organism>
<evidence type="ECO:0000259" key="9">
    <source>
        <dbReference type="Pfam" id="PF13359"/>
    </source>
</evidence>
<evidence type="ECO:0000256" key="6">
    <source>
        <dbReference type="ARBA" id="ARBA00022801"/>
    </source>
</evidence>
<proteinExistence type="inferred from homology"/>
<keyword evidence="4" id="KW-0540">Nuclease</keyword>
<gene>
    <name evidence="10" type="ORF">MCHLO_08889</name>
</gene>
<accession>A0ABQ0LPC4</accession>
<evidence type="ECO:0000256" key="3">
    <source>
        <dbReference type="ARBA" id="ARBA00006958"/>
    </source>
</evidence>
<evidence type="ECO:0000256" key="7">
    <source>
        <dbReference type="ARBA" id="ARBA00023242"/>
    </source>
</evidence>
<evidence type="ECO:0000313" key="10">
    <source>
        <dbReference type="EMBL" id="GAT51776.1"/>
    </source>
</evidence>
<evidence type="ECO:0000256" key="2">
    <source>
        <dbReference type="ARBA" id="ARBA00004123"/>
    </source>
</evidence>
<dbReference type="InterPro" id="IPR045249">
    <property type="entry name" value="HARBI1-like"/>
</dbReference>
<evidence type="ECO:0000256" key="1">
    <source>
        <dbReference type="ARBA" id="ARBA00001968"/>
    </source>
</evidence>
<evidence type="ECO:0000256" key="4">
    <source>
        <dbReference type="ARBA" id="ARBA00022722"/>
    </source>
</evidence>
<dbReference type="EMBL" id="DF847372">
    <property type="protein sequence ID" value="GAT51776.1"/>
    <property type="molecule type" value="Genomic_DNA"/>
</dbReference>
<comment type="subcellular location">
    <subcellularLocation>
        <location evidence="2">Nucleus</location>
    </subcellularLocation>
</comment>
<keyword evidence="11" id="KW-1185">Reference proteome</keyword>
<name>A0ABQ0LPC4_MYCCL</name>